<name>A0A0E9MV95_9BACT</name>
<protein>
    <recommendedName>
        <fullName evidence="1">Bacterial bifunctional deaminase-reductase C-terminal domain-containing protein</fullName>
    </recommendedName>
</protein>
<dbReference type="Gene3D" id="3.40.430.10">
    <property type="entry name" value="Dihydrofolate Reductase, subunit A"/>
    <property type="match status" value="1"/>
</dbReference>
<dbReference type="OrthoDB" id="195113at2"/>
<dbReference type="EMBL" id="BBWV01000001">
    <property type="protein sequence ID" value="GAO41050.1"/>
    <property type="molecule type" value="Genomic_DNA"/>
</dbReference>
<dbReference type="GO" id="GO:0009231">
    <property type="term" value="P:riboflavin biosynthetic process"/>
    <property type="evidence" value="ECO:0007669"/>
    <property type="project" value="InterPro"/>
</dbReference>
<sequence length="199" mass="22573">MRKIIASMNITLDGFAAGNNGEMDWHFSCWNEEMERNLYGFLHSINTGLIGRVTYEAMSHYWPAAELDPTATNSEIGLAKHMNSMEKIVFSATLRNPKWSNTRLLRSIEHEAIDALKAENGTDMVLMGTTLIQSFMQLGLVDEYRLMMHPVILGSGIPLFSHHNGWLNLDLLESKTFSNGVLALRFSNKRKYCHHGRSI</sequence>
<accession>A0A0E9MV95</accession>
<dbReference type="InterPro" id="IPR002734">
    <property type="entry name" value="RibDG_C"/>
</dbReference>
<gene>
    <name evidence="2" type="ORF">FPE01S_01_00620</name>
</gene>
<comment type="caution">
    <text evidence="2">The sequence shown here is derived from an EMBL/GenBank/DDBJ whole genome shotgun (WGS) entry which is preliminary data.</text>
</comment>
<dbReference type="PANTHER" id="PTHR38011:SF11">
    <property type="entry name" value="2,5-DIAMINO-6-RIBOSYLAMINO-4(3H)-PYRIMIDINONE 5'-PHOSPHATE REDUCTASE"/>
    <property type="match status" value="1"/>
</dbReference>
<dbReference type="PANTHER" id="PTHR38011">
    <property type="entry name" value="DIHYDROFOLATE REDUCTASE FAMILY PROTEIN (AFU_ORTHOLOGUE AFUA_8G06820)"/>
    <property type="match status" value="1"/>
</dbReference>
<evidence type="ECO:0000259" key="1">
    <source>
        <dbReference type="Pfam" id="PF01872"/>
    </source>
</evidence>
<dbReference type="InterPro" id="IPR024072">
    <property type="entry name" value="DHFR-like_dom_sf"/>
</dbReference>
<dbReference type="SUPFAM" id="SSF53597">
    <property type="entry name" value="Dihydrofolate reductase-like"/>
    <property type="match status" value="1"/>
</dbReference>
<dbReference type="RefSeq" id="WP_046366985.1">
    <property type="nucleotide sequence ID" value="NZ_BBWV01000001.1"/>
</dbReference>
<evidence type="ECO:0000313" key="3">
    <source>
        <dbReference type="Proteomes" id="UP000033121"/>
    </source>
</evidence>
<reference evidence="2 3" key="1">
    <citation type="submission" date="2015-04" db="EMBL/GenBank/DDBJ databases">
        <title>Whole genome shotgun sequence of Flavihumibacter petaseus NBRC 106054.</title>
        <authorList>
            <person name="Miyazawa S."/>
            <person name="Hosoyama A."/>
            <person name="Hashimoto M."/>
            <person name="Noguchi M."/>
            <person name="Tsuchikane K."/>
            <person name="Ohji S."/>
            <person name="Yamazoe A."/>
            <person name="Ichikawa N."/>
            <person name="Kimura A."/>
            <person name="Fujita N."/>
        </authorList>
    </citation>
    <scope>NUCLEOTIDE SEQUENCE [LARGE SCALE GENOMIC DNA]</scope>
    <source>
        <strain evidence="2 3">NBRC 106054</strain>
    </source>
</reference>
<dbReference type="STRING" id="1220578.FPE01S_01_00620"/>
<keyword evidence="3" id="KW-1185">Reference proteome</keyword>
<evidence type="ECO:0000313" key="2">
    <source>
        <dbReference type="EMBL" id="GAO41050.1"/>
    </source>
</evidence>
<dbReference type="GO" id="GO:0008703">
    <property type="term" value="F:5-amino-6-(5-phosphoribosylamino)uracil reductase activity"/>
    <property type="evidence" value="ECO:0007669"/>
    <property type="project" value="InterPro"/>
</dbReference>
<organism evidence="2 3">
    <name type="scientific">Flavihumibacter petaseus NBRC 106054</name>
    <dbReference type="NCBI Taxonomy" id="1220578"/>
    <lineage>
        <taxon>Bacteria</taxon>
        <taxon>Pseudomonadati</taxon>
        <taxon>Bacteroidota</taxon>
        <taxon>Chitinophagia</taxon>
        <taxon>Chitinophagales</taxon>
        <taxon>Chitinophagaceae</taxon>
        <taxon>Flavihumibacter</taxon>
    </lineage>
</organism>
<dbReference type="Proteomes" id="UP000033121">
    <property type="component" value="Unassembled WGS sequence"/>
</dbReference>
<proteinExistence type="predicted"/>
<dbReference type="Pfam" id="PF01872">
    <property type="entry name" value="RibD_C"/>
    <property type="match status" value="1"/>
</dbReference>
<dbReference type="InterPro" id="IPR050765">
    <property type="entry name" value="Riboflavin_Biosynth_HTPR"/>
</dbReference>
<feature type="domain" description="Bacterial bifunctional deaminase-reductase C-terminal" evidence="1">
    <location>
        <begin position="2"/>
        <end position="182"/>
    </location>
</feature>
<dbReference type="AlphaFoldDB" id="A0A0E9MV95"/>